<evidence type="ECO:0000259" key="2">
    <source>
        <dbReference type="Pfam" id="PF25107"/>
    </source>
</evidence>
<keyword evidence="4" id="KW-1185">Reference proteome</keyword>
<proteinExistence type="predicted"/>
<feature type="chain" id="PRO_5042120457" description="VWA7 N-terminal domain-containing protein" evidence="1">
    <location>
        <begin position="20"/>
        <end position="176"/>
    </location>
</feature>
<keyword evidence="1" id="KW-0732">Signal</keyword>
<protein>
    <recommendedName>
        <fullName evidence="2">VWA7 N-terminal domain-containing protein</fullName>
    </recommendedName>
</protein>
<feature type="domain" description="VWA7 N-terminal" evidence="2">
    <location>
        <begin position="52"/>
        <end position="158"/>
    </location>
</feature>
<evidence type="ECO:0000313" key="4">
    <source>
        <dbReference type="Proteomes" id="UP001219934"/>
    </source>
</evidence>
<name>A0AAD6FD37_9TELE</name>
<dbReference type="InterPro" id="IPR056862">
    <property type="entry name" value="VWA7_N"/>
</dbReference>
<dbReference type="PANTHER" id="PTHR14905:SF18">
    <property type="entry name" value="VON WILLEBRAND FACTOR A DOMAIN-CONTAINING 10, TANDEM DUPLICATE 1-RELATED"/>
    <property type="match status" value="1"/>
</dbReference>
<feature type="signal peptide" evidence="1">
    <location>
        <begin position="1"/>
        <end position="19"/>
    </location>
</feature>
<accession>A0AAD6FD37</accession>
<organism evidence="3 4">
    <name type="scientific">Pogonophryne albipinna</name>
    <dbReference type="NCBI Taxonomy" id="1090488"/>
    <lineage>
        <taxon>Eukaryota</taxon>
        <taxon>Metazoa</taxon>
        <taxon>Chordata</taxon>
        <taxon>Craniata</taxon>
        <taxon>Vertebrata</taxon>
        <taxon>Euteleostomi</taxon>
        <taxon>Actinopterygii</taxon>
        <taxon>Neopterygii</taxon>
        <taxon>Teleostei</taxon>
        <taxon>Neoteleostei</taxon>
        <taxon>Acanthomorphata</taxon>
        <taxon>Eupercaria</taxon>
        <taxon>Perciformes</taxon>
        <taxon>Notothenioidei</taxon>
        <taxon>Pogonophryne</taxon>
    </lineage>
</organism>
<dbReference type="Pfam" id="PF25107">
    <property type="entry name" value="VWA7_N"/>
    <property type="match status" value="1"/>
</dbReference>
<reference evidence="3" key="1">
    <citation type="submission" date="2022-11" db="EMBL/GenBank/DDBJ databases">
        <title>Chromosome-level genome of Pogonophryne albipinna.</title>
        <authorList>
            <person name="Jo E."/>
        </authorList>
    </citation>
    <scope>NUCLEOTIDE SEQUENCE</scope>
    <source>
        <strain evidence="3">SGF0006</strain>
        <tissue evidence="3">Muscle</tissue>
    </source>
</reference>
<sequence>MSPWLAAFGLLLLIPGALGRAHELAKAEGAEFTFPTPPFTAMTVAEACRTPKFSKRRKIITEGIRVIKANNKQDNFEAARQKLGEILHPLQDFYSHSNWVELGNIYPNPNLIRSDISIGNIAEESRATCRNCDGDDCRNNILEDIIEEGILTSGYFWFSAYRVNQTKRKMQSWRAS</sequence>
<dbReference type="PANTHER" id="PTHR14905">
    <property type="entry name" value="NG37"/>
    <property type="match status" value="1"/>
</dbReference>
<comment type="caution">
    <text evidence="3">The sequence shown here is derived from an EMBL/GenBank/DDBJ whole genome shotgun (WGS) entry which is preliminary data.</text>
</comment>
<gene>
    <name evidence="3" type="ORF">JOQ06_019174</name>
</gene>
<evidence type="ECO:0000256" key="1">
    <source>
        <dbReference type="SAM" id="SignalP"/>
    </source>
</evidence>
<dbReference type="EMBL" id="JAPTMU010000016">
    <property type="protein sequence ID" value="KAJ4930161.1"/>
    <property type="molecule type" value="Genomic_DNA"/>
</dbReference>
<dbReference type="Proteomes" id="UP001219934">
    <property type="component" value="Unassembled WGS sequence"/>
</dbReference>
<dbReference type="AlphaFoldDB" id="A0AAD6FD37"/>
<evidence type="ECO:0000313" key="3">
    <source>
        <dbReference type="EMBL" id="KAJ4930161.1"/>
    </source>
</evidence>
<dbReference type="InterPro" id="IPR052577">
    <property type="entry name" value="VWA7"/>
</dbReference>